<dbReference type="PANTHER" id="PTHR36681">
    <property type="entry name" value="NUCLEAR GTPASE, GERMINAL CENTER-ASSOCIATED, TANDEM DUPLICATE 3"/>
    <property type="match status" value="1"/>
</dbReference>
<feature type="region of interest" description="Disordered" evidence="2">
    <location>
        <begin position="1"/>
        <end position="85"/>
    </location>
</feature>
<dbReference type="Proteomes" id="UP000319257">
    <property type="component" value="Unassembled WGS sequence"/>
</dbReference>
<dbReference type="STRING" id="1093900.A0A507ASZ8"/>
<dbReference type="InParanoid" id="A0A507ASZ8"/>
<evidence type="ECO:0000256" key="1">
    <source>
        <dbReference type="SAM" id="Coils"/>
    </source>
</evidence>
<dbReference type="Pfam" id="PF00350">
    <property type="entry name" value="Dynamin_N"/>
    <property type="match status" value="1"/>
</dbReference>
<evidence type="ECO:0000313" key="6">
    <source>
        <dbReference type="Proteomes" id="UP000319257"/>
    </source>
</evidence>
<organism evidence="5 6">
    <name type="scientific">Thyridium curvatum</name>
    <dbReference type="NCBI Taxonomy" id="1093900"/>
    <lineage>
        <taxon>Eukaryota</taxon>
        <taxon>Fungi</taxon>
        <taxon>Dikarya</taxon>
        <taxon>Ascomycota</taxon>
        <taxon>Pezizomycotina</taxon>
        <taxon>Sordariomycetes</taxon>
        <taxon>Sordariomycetidae</taxon>
        <taxon>Thyridiales</taxon>
        <taxon>Thyridiaceae</taxon>
        <taxon>Thyridium</taxon>
    </lineage>
</organism>
<evidence type="ECO:0000259" key="4">
    <source>
        <dbReference type="Pfam" id="PF24564"/>
    </source>
</evidence>
<dbReference type="InterPro" id="IPR027417">
    <property type="entry name" value="P-loop_NTPase"/>
</dbReference>
<protein>
    <submittedName>
        <fullName evidence="5">Uncharacterized protein</fullName>
    </submittedName>
</protein>
<name>A0A507ASZ8_9PEZI</name>
<evidence type="ECO:0000256" key="2">
    <source>
        <dbReference type="SAM" id="MobiDB-lite"/>
    </source>
</evidence>
<feature type="domain" description="Dynamin N-terminal" evidence="3">
    <location>
        <begin position="218"/>
        <end position="469"/>
    </location>
</feature>
<dbReference type="SUPFAM" id="SSF52540">
    <property type="entry name" value="P-loop containing nucleoside triphosphate hydrolases"/>
    <property type="match status" value="1"/>
</dbReference>
<dbReference type="InterPro" id="IPR045063">
    <property type="entry name" value="Dynamin_N"/>
</dbReference>
<feature type="region of interest" description="Disordered" evidence="2">
    <location>
        <begin position="119"/>
        <end position="157"/>
    </location>
</feature>
<comment type="caution">
    <text evidence="5">The sequence shown here is derived from an EMBL/GenBank/DDBJ whole genome shotgun (WGS) entry which is preliminary data.</text>
</comment>
<dbReference type="EMBL" id="SKBQ01000081">
    <property type="protein sequence ID" value="TPX08031.1"/>
    <property type="molecule type" value="Genomic_DNA"/>
</dbReference>
<dbReference type="Pfam" id="PF24564">
    <property type="entry name" value="DUF7605"/>
    <property type="match status" value="1"/>
</dbReference>
<feature type="coiled-coil region" evidence="1">
    <location>
        <begin position="494"/>
        <end position="545"/>
    </location>
</feature>
<dbReference type="OrthoDB" id="3598281at2759"/>
<dbReference type="GeneID" id="41977678"/>
<proteinExistence type="predicted"/>
<keyword evidence="6" id="KW-1185">Reference proteome</keyword>
<dbReference type="RefSeq" id="XP_030989742.1">
    <property type="nucleotide sequence ID" value="XM_031132826.1"/>
</dbReference>
<dbReference type="PANTHER" id="PTHR36681:SF3">
    <property type="entry name" value="NUCLEAR GTPASE, GERMINAL CENTER-ASSOCIATED, TANDEM DUPLICATE 3"/>
    <property type="match status" value="1"/>
</dbReference>
<feature type="compositionally biased region" description="Low complexity" evidence="2">
    <location>
        <begin position="74"/>
        <end position="84"/>
    </location>
</feature>
<dbReference type="InterPro" id="IPR056024">
    <property type="entry name" value="DUF7605"/>
</dbReference>
<evidence type="ECO:0000313" key="5">
    <source>
        <dbReference type="EMBL" id="TPX08031.1"/>
    </source>
</evidence>
<feature type="domain" description="DUF7605" evidence="4">
    <location>
        <begin position="708"/>
        <end position="911"/>
    </location>
</feature>
<dbReference type="AlphaFoldDB" id="A0A507ASZ8"/>
<gene>
    <name evidence="5" type="ORF">E0L32_010231</name>
</gene>
<sequence length="991" mass="110785">MTRVRIFQASGSATDAGPSNHNADTPLPSVEGASPGTSSDTGRSVAFRREDTPSVSVSPPPSSSSRTEPADTPSSSSRRSGSSSIDVNLQELRLGTPEGPLTNLADLSAATIGVAQGSDHVRAASLTPDPSPGGRRRRRSSPAVDQSPHKVADEQLPEDAFFSPTFQRAIADAKGLMGRVAEALGSSVIHEEPDSVMKRLHGESRDLSRYQGPQSRTVAFVGDSGVGKSSLLNSLLDFPGLARTSNSGQACTCVVTEYHYHEAIHFDVEVELFSEEDIADQLAEMLQFYRHYHLHGDEIREDGERRDVEELANLARDTFRAMFQGRLEDEAFLTEWPEDKALDTLKTWALESRPRAVHANISEMTLQECSQHLMKISSDPIGSQAQAFWPYINKVKVFSKAFILSKGLILVDLPGLRDLNSARRNITERFLLECDEIFVICNIGRAITDVGVASVFELAEKAQLSNVGIICTRSDDIDAEESRRDWKGETARRVRDYMEAVQTAQRECEQIEAELADFADDDDLLEEERDQERELHRRLRNTVRRKKMRQFELNRYLITTRNEVVTTRLRAMYASRVSTGDIKVFCTSNTLYWEYRSRPREEGLQGLNLSGILAVRRSCIAIVADSQRRAATRYIRDQIPALLAQLQLWVQSGAGTAGAEHKEAVRKVLGDLEAAINELLSPRISPVGSFGKMARRDFENTVYCKRREITNWTRAAQQAGRVWGGWHWASYAAFCRNFGDHCTAVIGPRNWNEEVIEAMSRDLSEPFKAHTALLEEEWQKIQEIVEAVAEDALDMLGMNSSQKYEVIFTLFVETNVTEEDESQEVSVALTPLTQALTNEQHQLMSNLEQVYAIFMARLQTLRTNALSGIRTSLIGQALSQTYRACNMEYGTGSHARRKNIMDRALGREALFDNLMFIFKNTYQTHVTELQRGIDTAVDEYLNVVRGTLDIIRDENVAEESEKDPEFRGRVESEVASAQATIAQIQIAIGDA</sequence>
<reference evidence="5 6" key="1">
    <citation type="submission" date="2019-06" db="EMBL/GenBank/DDBJ databases">
        <title>Draft genome sequence of the filamentous fungus Phialemoniopsis curvata isolated from diesel fuel.</title>
        <authorList>
            <person name="Varaljay V.A."/>
            <person name="Lyon W.J."/>
            <person name="Crouch A.L."/>
            <person name="Drake C.E."/>
            <person name="Hollomon J.M."/>
            <person name="Nadeau L.J."/>
            <person name="Nunn H.S."/>
            <person name="Stevenson B.S."/>
            <person name="Bojanowski C.L."/>
            <person name="Crookes-Goodson W.J."/>
        </authorList>
    </citation>
    <scope>NUCLEOTIDE SEQUENCE [LARGE SCALE GENOMIC DNA]</scope>
    <source>
        <strain evidence="5 6">D216</strain>
    </source>
</reference>
<keyword evidence="1" id="KW-0175">Coiled coil</keyword>
<evidence type="ECO:0000259" key="3">
    <source>
        <dbReference type="Pfam" id="PF00350"/>
    </source>
</evidence>
<dbReference type="Gene3D" id="3.40.50.300">
    <property type="entry name" value="P-loop containing nucleotide triphosphate hydrolases"/>
    <property type="match status" value="2"/>
</dbReference>
<feature type="compositionally biased region" description="Polar residues" evidence="2">
    <location>
        <begin position="9"/>
        <end position="23"/>
    </location>
</feature>
<accession>A0A507ASZ8</accession>